<dbReference type="GO" id="GO:0009897">
    <property type="term" value="C:external side of plasma membrane"/>
    <property type="evidence" value="ECO:0007669"/>
    <property type="project" value="TreeGrafter"/>
</dbReference>
<keyword evidence="5" id="KW-1185">Reference proteome</keyword>
<protein>
    <submittedName>
        <fullName evidence="4">Tumor necrosis factor receptor superfamily member 5-like isoform X1</fullName>
    </submittedName>
</protein>
<dbReference type="EMBL" id="QNUK01000035">
    <property type="protein sequence ID" value="KAF5906260.1"/>
    <property type="molecule type" value="Genomic_DNA"/>
</dbReference>
<dbReference type="GO" id="GO:0002720">
    <property type="term" value="P:positive regulation of cytokine production involved in immune response"/>
    <property type="evidence" value="ECO:0007669"/>
    <property type="project" value="TreeGrafter"/>
</dbReference>
<dbReference type="GO" id="GO:0006955">
    <property type="term" value="P:immune response"/>
    <property type="evidence" value="ECO:0007669"/>
    <property type="project" value="InterPro"/>
</dbReference>
<evidence type="ECO:0000256" key="1">
    <source>
        <dbReference type="PROSITE-ProRule" id="PRU00206"/>
    </source>
</evidence>
<dbReference type="Gene3D" id="2.10.50.10">
    <property type="entry name" value="Tumor Necrosis Factor Receptor, subunit A, domain 2"/>
    <property type="match status" value="3"/>
</dbReference>
<keyword evidence="1" id="KW-1015">Disulfide bond</keyword>
<comment type="caution">
    <text evidence="4">The sequence shown here is derived from an EMBL/GenBank/DDBJ whole genome shotgun (WGS) entry which is preliminary data.</text>
</comment>
<dbReference type="InterPro" id="IPR008063">
    <property type="entry name" value="Fas_rcpt"/>
</dbReference>
<feature type="domain" description="TNFR-Cys" evidence="3">
    <location>
        <begin position="17"/>
        <end position="59"/>
    </location>
</feature>
<sequence>NQVYKNCTEITSTNCIPCVESTYIDEPNGLSKCISCAVCDTGAGLRVKTSCTRISNTVCEPLEGFYCTDEDKGSCRQAVEHTKCKPGQYIKQKGTAVSDVECAMCTDGTYSNGSLQICQQHTKCEDLGLEEKTPGTNSLDVKCRRKTQVALRVGILFAMALFVVIAEVLIIKIRCVESSVRGGTADNTRFSDNQPH</sequence>
<dbReference type="Proteomes" id="UP000727407">
    <property type="component" value="Unassembled WGS sequence"/>
</dbReference>
<keyword evidence="2" id="KW-1133">Transmembrane helix</keyword>
<accession>A0A8J4UYH6</accession>
<dbReference type="GO" id="GO:0050829">
    <property type="term" value="P:defense response to Gram-negative bacterium"/>
    <property type="evidence" value="ECO:0007669"/>
    <property type="project" value="TreeGrafter"/>
</dbReference>
<keyword evidence="2" id="KW-0812">Transmembrane</keyword>
<dbReference type="PANTHER" id="PTHR46838:SF1">
    <property type="entry name" value="TUMOR NECROSIS FACTOR RECEPTOR SUPERFAMILY MEMBER 14"/>
    <property type="match status" value="1"/>
</dbReference>
<dbReference type="Pfam" id="PF00020">
    <property type="entry name" value="TNFR_c6"/>
    <property type="match status" value="2"/>
</dbReference>
<dbReference type="PRINTS" id="PR01680">
    <property type="entry name" value="TNFACTORR6"/>
</dbReference>
<dbReference type="InterPro" id="IPR001368">
    <property type="entry name" value="TNFR/NGFR_Cys_rich_reg"/>
</dbReference>
<dbReference type="GO" id="GO:0046642">
    <property type="term" value="P:negative regulation of alpha-beta T cell proliferation"/>
    <property type="evidence" value="ECO:0007669"/>
    <property type="project" value="TreeGrafter"/>
</dbReference>
<dbReference type="PROSITE" id="PS50050">
    <property type="entry name" value="TNFR_NGFR_2"/>
    <property type="match status" value="1"/>
</dbReference>
<dbReference type="SUPFAM" id="SSF57586">
    <property type="entry name" value="TNF receptor-like"/>
    <property type="match status" value="2"/>
</dbReference>
<dbReference type="AlphaFoldDB" id="A0A8J4UYH6"/>
<keyword evidence="4" id="KW-0675">Receptor</keyword>
<evidence type="ECO:0000256" key="2">
    <source>
        <dbReference type="SAM" id="Phobius"/>
    </source>
</evidence>
<dbReference type="GO" id="GO:0004888">
    <property type="term" value="F:transmembrane signaling receptor activity"/>
    <property type="evidence" value="ECO:0007669"/>
    <property type="project" value="InterPro"/>
</dbReference>
<evidence type="ECO:0000313" key="4">
    <source>
        <dbReference type="EMBL" id="KAF5906260.1"/>
    </source>
</evidence>
<evidence type="ECO:0000259" key="3">
    <source>
        <dbReference type="PROSITE" id="PS50050"/>
    </source>
</evidence>
<gene>
    <name evidence="4" type="ORF">DAT39_003996</name>
</gene>
<feature type="non-terminal residue" evidence="4">
    <location>
        <position position="1"/>
    </location>
</feature>
<proteinExistence type="predicted"/>
<dbReference type="FunFam" id="2.10.50.10:FF:000088">
    <property type="entry name" value="Si:ch211-261n11.7"/>
    <property type="match status" value="1"/>
</dbReference>
<dbReference type="FunFam" id="2.10.50.10:FF:000009">
    <property type="entry name" value="Tumor necrosis factor receptor superfamily member 14"/>
    <property type="match status" value="1"/>
</dbReference>
<name>A0A8J4UYH6_CLAMG</name>
<keyword evidence="2" id="KW-0472">Membrane</keyword>
<feature type="repeat" description="TNFR-Cys" evidence="1">
    <location>
        <begin position="17"/>
        <end position="59"/>
    </location>
</feature>
<comment type="caution">
    <text evidence="1">Lacks conserved residue(s) required for the propagation of feature annotation.</text>
</comment>
<dbReference type="PANTHER" id="PTHR46838">
    <property type="entry name" value="TUMOR NECROSIS FACTOR RECEPTOR SUPERFAMILY MEMBER 14"/>
    <property type="match status" value="1"/>
</dbReference>
<feature type="non-terminal residue" evidence="4">
    <location>
        <position position="196"/>
    </location>
</feature>
<dbReference type="OrthoDB" id="10031141at2759"/>
<dbReference type="GO" id="GO:0050830">
    <property type="term" value="P:defense response to Gram-positive bacterium"/>
    <property type="evidence" value="ECO:0007669"/>
    <property type="project" value="TreeGrafter"/>
</dbReference>
<evidence type="ECO:0000313" key="5">
    <source>
        <dbReference type="Proteomes" id="UP000727407"/>
    </source>
</evidence>
<feature type="disulfide bond" evidence="1">
    <location>
        <begin position="18"/>
        <end position="33"/>
    </location>
</feature>
<dbReference type="GO" id="GO:0007165">
    <property type="term" value="P:signal transduction"/>
    <property type="evidence" value="ECO:0007669"/>
    <property type="project" value="InterPro"/>
</dbReference>
<organism evidence="4 5">
    <name type="scientific">Clarias magur</name>
    <name type="common">Asian catfish</name>
    <name type="synonym">Macropteronotus magur</name>
    <dbReference type="NCBI Taxonomy" id="1594786"/>
    <lineage>
        <taxon>Eukaryota</taxon>
        <taxon>Metazoa</taxon>
        <taxon>Chordata</taxon>
        <taxon>Craniata</taxon>
        <taxon>Vertebrata</taxon>
        <taxon>Euteleostomi</taxon>
        <taxon>Actinopterygii</taxon>
        <taxon>Neopterygii</taxon>
        <taxon>Teleostei</taxon>
        <taxon>Ostariophysi</taxon>
        <taxon>Siluriformes</taxon>
        <taxon>Clariidae</taxon>
        <taxon>Clarias</taxon>
    </lineage>
</organism>
<dbReference type="GO" id="GO:0006915">
    <property type="term" value="P:apoptotic process"/>
    <property type="evidence" value="ECO:0007669"/>
    <property type="project" value="InterPro"/>
</dbReference>
<dbReference type="GO" id="GO:2000406">
    <property type="term" value="P:positive regulation of T cell migration"/>
    <property type="evidence" value="ECO:0007669"/>
    <property type="project" value="TreeGrafter"/>
</dbReference>
<feature type="transmembrane region" description="Helical" evidence="2">
    <location>
        <begin position="149"/>
        <end position="171"/>
    </location>
</feature>
<reference evidence="4" key="1">
    <citation type="submission" date="2020-07" db="EMBL/GenBank/DDBJ databases">
        <title>Clarias magur genome sequencing, assembly and annotation.</title>
        <authorList>
            <person name="Kushwaha B."/>
            <person name="Kumar R."/>
            <person name="Das P."/>
            <person name="Joshi C.G."/>
            <person name="Kumar D."/>
            <person name="Nagpure N.S."/>
            <person name="Pandey M."/>
            <person name="Agarwal S."/>
            <person name="Srivastava S."/>
            <person name="Singh M."/>
            <person name="Sahoo L."/>
            <person name="Jayasankar P."/>
            <person name="Meher P.K."/>
            <person name="Koringa P.G."/>
            <person name="Iquebal M.A."/>
            <person name="Das S.P."/>
            <person name="Bit A."/>
            <person name="Patnaik S."/>
            <person name="Patel N."/>
            <person name="Shah T.M."/>
            <person name="Hinsu A."/>
            <person name="Jena J.K."/>
        </authorList>
    </citation>
    <scope>NUCLEOTIDE SEQUENCE</scope>
    <source>
        <strain evidence="4">CIFAMagur01</strain>
        <tissue evidence="4">Testis</tissue>
    </source>
</reference>
<dbReference type="PROSITE" id="PS00652">
    <property type="entry name" value="TNFR_NGFR_1"/>
    <property type="match status" value="1"/>
</dbReference>
<dbReference type="SMART" id="SM00208">
    <property type="entry name" value="TNFR"/>
    <property type="match status" value="3"/>
</dbReference>